<protein>
    <submittedName>
        <fullName evidence="2">GPI inositol-deacylase</fullName>
    </submittedName>
</protein>
<feature type="transmembrane region" description="Helical" evidence="1">
    <location>
        <begin position="39"/>
        <end position="60"/>
    </location>
</feature>
<feature type="transmembrane region" description="Helical" evidence="1">
    <location>
        <begin position="12"/>
        <end position="33"/>
    </location>
</feature>
<reference evidence="2" key="1">
    <citation type="submission" date="2015-07" db="EMBL/GenBank/DDBJ databases">
        <title>Transcriptome Assembly of Anthurium amnicola.</title>
        <authorList>
            <person name="Suzuki J."/>
        </authorList>
    </citation>
    <scope>NUCLEOTIDE SEQUENCE</scope>
</reference>
<gene>
    <name evidence="2" type="primary">BST1_6</name>
    <name evidence="2" type="ORF">g.10925</name>
</gene>
<keyword evidence="1" id="KW-0472">Membrane</keyword>
<evidence type="ECO:0000313" key="2">
    <source>
        <dbReference type="EMBL" id="JAT47502.1"/>
    </source>
</evidence>
<dbReference type="AlphaFoldDB" id="A0A1D1XYN0"/>
<keyword evidence="1" id="KW-1133">Transmembrane helix</keyword>
<accession>A0A1D1XYN0</accession>
<organism evidence="2">
    <name type="scientific">Anthurium amnicola</name>
    <dbReference type="NCBI Taxonomy" id="1678845"/>
    <lineage>
        <taxon>Eukaryota</taxon>
        <taxon>Viridiplantae</taxon>
        <taxon>Streptophyta</taxon>
        <taxon>Embryophyta</taxon>
        <taxon>Tracheophyta</taxon>
        <taxon>Spermatophyta</taxon>
        <taxon>Magnoliopsida</taxon>
        <taxon>Liliopsida</taxon>
        <taxon>Araceae</taxon>
        <taxon>Pothoideae</taxon>
        <taxon>Potheae</taxon>
        <taxon>Anthurium</taxon>
    </lineage>
</organism>
<proteinExistence type="predicted"/>
<keyword evidence="1" id="KW-0812">Transmembrane</keyword>
<name>A0A1D1XYN0_9ARAE</name>
<sequence length="104" mass="12012">MLVPPGDASRAKTVLVMMLFWRMFTFVLVVMSSGWEDKWISFIAPLLECQHVAVSLYFSVYSLRYHHQRHQSLIPLFGFGYINHVPPIHPVKCNVKKCSVQDSC</sequence>
<evidence type="ECO:0000256" key="1">
    <source>
        <dbReference type="SAM" id="Phobius"/>
    </source>
</evidence>
<dbReference type="EMBL" id="GDJX01020434">
    <property type="protein sequence ID" value="JAT47502.1"/>
    <property type="molecule type" value="Transcribed_RNA"/>
</dbReference>